<sequence length="1017" mass="112525">MSKPFTQLAIKFRNLPKYHRYLTILLTIYLIFTALLGLLVPYLAHKQVPQALSSMLQRPVVLEDISINPFTLKVSLTDFSIQEKDNSSFVGFGKLTFQLDFWRSVINRALSVDHVTLEKPYALLERLNQPDSYVFNFSDIIHELASNDANVTANNQTEEPTGLPHIKVNDLSILNAELLYTDKVSHSRLHYPAMTLHLKAFDTLKNFDSNGNGSNHFSIRFVGQNGGEIATQGKLQLSPLNIIGELQLTAIQLPQFWSFIADDVKAELSTGQFSFNSHFEIQAKKDQPLQLLTQDGHFSLENISFVDGQRPLLSLPLFSVNGIRLNLADKQVEIASVETEKLSLNASLTKQGLDILPLFMPVGTSVKEQPPKSAQQETASAQQEAKPQPENKPANTSTWSAVITNVSVKDYDLNLVENRLTDNTPWRIFPFNLSTSEIHSDLESPIEYRLDLVINDKGTFESSGSVDAKQETLKADIALSKFDLRQLQAYLQPYINIDLKQGELNTKGSLTAGSDKALYFAGDINVDQLLVQDKLHKKTLTKWQSMSVNRLVFDQEKNKLSIESVDFTKPYGRIIIAEDKSTNIQALLVKSSPEQSSKTPKVAKTEPQAPLEIDIGKIRFKQGSTFFADNSLTPSFAASIEQLEGTVDKLSSTAKLPASVDIKGKIDKYAPVTLKGELNPLLEMPYLDLALNFNSVELTSVNPYSGTYAGYYIDKGQLSLSLNYQLENNRLKGSNHLVVDQLQLGKPSDSSLATTLPVTLAIALLQDRHGVIDLGLDVSGDLDSPSFSFGSIIMTAFTNVITKAVTAPFTLLAGLFDDDEQLDKIAFESGQTQISTDEQEKLATLAKALLDRPKLTLSIEGAIDAVTDSRTLKEQMLHQKLADLSQTEIESLPSELSASNFPTEGTLSEALINVYKQETGLSASELKLSIEKEHTEEAELDQEKLQTLWHIALYNFSLNKQVVDDGILGTLASSRASAVKTHLVEINKIPPSRIFLLDSRIDINHGAQEALLTLGAD</sequence>
<organism evidence="3 4">
    <name type="scientific">Shewanella psychrophila</name>
    <dbReference type="NCBI Taxonomy" id="225848"/>
    <lineage>
        <taxon>Bacteria</taxon>
        <taxon>Pseudomonadati</taxon>
        <taxon>Pseudomonadota</taxon>
        <taxon>Gammaproteobacteria</taxon>
        <taxon>Alteromonadales</taxon>
        <taxon>Shewanellaceae</taxon>
        <taxon>Shewanella</taxon>
    </lineage>
</organism>
<proteinExistence type="predicted"/>
<dbReference type="InterPro" id="IPR052894">
    <property type="entry name" value="AsmA-related"/>
</dbReference>
<protein>
    <recommendedName>
        <fullName evidence="5">DUF748 domain-containing protein</fullName>
    </recommendedName>
</protein>
<dbReference type="InterPro" id="IPR008023">
    <property type="entry name" value="DUF748"/>
</dbReference>
<feature type="transmembrane region" description="Helical" evidence="2">
    <location>
        <begin position="21"/>
        <end position="44"/>
    </location>
</feature>
<name>A0A1S6HJG7_9GAMM</name>
<dbReference type="InterPro" id="IPR036737">
    <property type="entry name" value="OmpA-like_sf"/>
</dbReference>
<evidence type="ECO:0000313" key="4">
    <source>
        <dbReference type="Proteomes" id="UP000189545"/>
    </source>
</evidence>
<accession>A0A1S6HJG7</accession>
<dbReference type="OrthoDB" id="9757969at2"/>
<dbReference type="RefSeq" id="WP_077750998.1">
    <property type="nucleotide sequence ID" value="NZ_CP014782.1"/>
</dbReference>
<dbReference type="Proteomes" id="UP000189545">
    <property type="component" value="Chromosome"/>
</dbReference>
<dbReference type="STRING" id="225848.Sps_00472"/>
<feature type="region of interest" description="Disordered" evidence="1">
    <location>
        <begin position="366"/>
        <end position="398"/>
    </location>
</feature>
<keyword evidence="4" id="KW-1185">Reference proteome</keyword>
<dbReference type="PANTHER" id="PTHR30441:SF8">
    <property type="entry name" value="DUF748 DOMAIN-CONTAINING PROTEIN"/>
    <property type="match status" value="1"/>
</dbReference>
<evidence type="ECO:0000256" key="1">
    <source>
        <dbReference type="SAM" id="MobiDB-lite"/>
    </source>
</evidence>
<dbReference type="EMBL" id="CP014782">
    <property type="protein sequence ID" value="AQS35676.1"/>
    <property type="molecule type" value="Genomic_DNA"/>
</dbReference>
<dbReference type="GO" id="GO:0090313">
    <property type="term" value="P:regulation of protein targeting to membrane"/>
    <property type="evidence" value="ECO:0007669"/>
    <property type="project" value="TreeGrafter"/>
</dbReference>
<dbReference type="GO" id="GO:0005886">
    <property type="term" value="C:plasma membrane"/>
    <property type="evidence" value="ECO:0007669"/>
    <property type="project" value="TreeGrafter"/>
</dbReference>
<dbReference type="PANTHER" id="PTHR30441">
    <property type="entry name" value="DUF748 DOMAIN-CONTAINING PROTEIN"/>
    <property type="match status" value="1"/>
</dbReference>
<gene>
    <name evidence="3" type="ORF">Sps_00472</name>
</gene>
<evidence type="ECO:0000313" key="3">
    <source>
        <dbReference type="EMBL" id="AQS35676.1"/>
    </source>
</evidence>
<keyword evidence="2" id="KW-1133">Transmembrane helix</keyword>
<evidence type="ECO:0008006" key="5">
    <source>
        <dbReference type="Google" id="ProtNLM"/>
    </source>
</evidence>
<evidence type="ECO:0000256" key="2">
    <source>
        <dbReference type="SAM" id="Phobius"/>
    </source>
</evidence>
<keyword evidence="2" id="KW-0472">Membrane</keyword>
<dbReference type="KEGG" id="spsw:Sps_00472"/>
<dbReference type="Pfam" id="PF05359">
    <property type="entry name" value="DUF748"/>
    <property type="match status" value="2"/>
</dbReference>
<reference evidence="3 4" key="1">
    <citation type="submission" date="2016-03" db="EMBL/GenBank/DDBJ databases">
        <title>Complete genome sequence of Shewanella psychrophila WP2, a deep sea bacterium isolated from west Pacific sediment.</title>
        <authorList>
            <person name="Xu G."/>
            <person name="Jian H."/>
        </authorList>
    </citation>
    <scope>NUCLEOTIDE SEQUENCE [LARGE SCALE GENOMIC DNA]</scope>
    <source>
        <strain evidence="3 4">WP2</strain>
    </source>
</reference>
<keyword evidence="2" id="KW-0812">Transmembrane</keyword>
<dbReference type="Gene3D" id="3.30.1330.60">
    <property type="entry name" value="OmpA-like domain"/>
    <property type="match status" value="1"/>
</dbReference>
<feature type="compositionally biased region" description="Low complexity" evidence="1">
    <location>
        <begin position="373"/>
        <end position="385"/>
    </location>
</feature>
<dbReference type="AlphaFoldDB" id="A0A1S6HJG7"/>